<dbReference type="HOGENOM" id="CLU_000604_84_3_9"/>
<keyword evidence="5" id="KW-0547">Nucleotide-binding</keyword>
<evidence type="ECO:0000256" key="5">
    <source>
        <dbReference type="ARBA" id="ARBA00022741"/>
    </source>
</evidence>
<comment type="subcellular location">
    <subcellularLocation>
        <location evidence="1">Cell membrane</location>
        <topology evidence="1">Multi-pass membrane protein</topology>
    </subcellularLocation>
</comment>
<evidence type="ECO:0000313" key="12">
    <source>
        <dbReference type="EMBL" id="ADL52809.1"/>
    </source>
</evidence>
<feature type="transmembrane region" description="Helical" evidence="9">
    <location>
        <begin position="61"/>
        <end position="79"/>
    </location>
</feature>
<organism evidence="12 13">
    <name type="scientific">Clostridium cellulovorans (strain ATCC 35296 / DSM 3052 / OCM 3 / 743B)</name>
    <dbReference type="NCBI Taxonomy" id="573061"/>
    <lineage>
        <taxon>Bacteria</taxon>
        <taxon>Bacillati</taxon>
        <taxon>Bacillota</taxon>
        <taxon>Clostridia</taxon>
        <taxon>Eubacteriales</taxon>
        <taxon>Clostridiaceae</taxon>
        <taxon>Clostridium</taxon>
    </lineage>
</organism>
<keyword evidence="2" id="KW-0813">Transport</keyword>
<evidence type="ECO:0000256" key="2">
    <source>
        <dbReference type="ARBA" id="ARBA00022448"/>
    </source>
</evidence>
<evidence type="ECO:0000256" key="1">
    <source>
        <dbReference type="ARBA" id="ARBA00004651"/>
    </source>
</evidence>
<dbReference type="AlphaFoldDB" id="D9STS5"/>
<dbReference type="PROSITE" id="PS00211">
    <property type="entry name" value="ABC_TRANSPORTER_1"/>
    <property type="match status" value="1"/>
</dbReference>
<dbReference type="STRING" id="573061.Clocel_3120"/>
<dbReference type="PROSITE" id="PS50929">
    <property type="entry name" value="ABC_TM1F"/>
    <property type="match status" value="1"/>
</dbReference>
<dbReference type="GO" id="GO:0016887">
    <property type="term" value="F:ATP hydrolysis activity"/>
    <property type="evidence" value="ECO:0007669"/>
    <property type="project" value="InterPro"/>
</dbReference>
<proteinExistence type="predicted"/>
<dbReference type="GO" id="GO:0005524">
    <property type="term" value="F:ATP binding"/>
    <property type="evidence" value="ECO:0007669"/>
    <property type="project" value="UniProtKB-KW"/>
</dbReference>
<dbReference type="InterPro" id="IPR011527">
    <property type="entry name" value="ABC1_TM_dom"/>
</dbReference>
<accession>D9STS5</accession>
<dbReference type="PANTHER" id="PTHR24221">
    <property type="entry name" value="ATP-BINDING CASSETTE SUB-FAMILY B"/>
    <property type="match status" value="1"/>
</dbReference>
<evidence type="ECO:0000256" key="4">
    <source>
        <dbReference type="ARBA" id="ARBA00022692"/>
    </source>
</evidence>
<dbReference type="InterPro" id="IPR027417">
    <property type="entry name" value="P-loop_NTPase"/>
</dbReference>
<evidence type="ECO:0000256" key="9">
    <source>
        <dbReference type="SAM" id="Phobius"/>
    </source>
</evidence>
<dbReference type="PROSITE" id="PS50893">
    <property type="entry name" value="ABC_TRANSPORTER_2"/>
    <property type="match status" value="1"/>
</dbReference>
<dbReference type="InterPro" id="IPR003439">
    <property type="entry name" value="ABC_transporter-like_ATP-bd"/>
</dbReference>
<dbReference type="InterPro" id="IPR039421">
    <property type="entry name" value="Type_1_exporter"/>
</dbReference>
<dbReference type="FunFam" id="3.40.50.300:FF:000854">
    <property type="entry name" value="Multidrug ABC transporter ATP-binding protein"/>
    <property type="match status" value="1"/>
</dbReference>
<keyword evidence="13" id="KW-1185">Reference proteome</keyword>
<protein>
    <submittedName>
        <fullName evidence="12">ABC transporter related</fullName>
    </submittedName>
</protein>
<keyword evidence="6" id="KW-0067">ATP-binding</keyword>
<dbReference type="PANTHER" id="PTHR24221:SF646">
    <property type="entry name" value="HAEMOLYSIN SECRETION ATP-BINDING PROTEIN"/>
    <property type="match status" value="1"/>
</dbReference>
<evidence type="ECO:0000259" key="11">
    <source>
        <dbReference type="PROSITE" id="PS50929"/>
    </source>
</evidence>
<feature type="transmembrane region" description="Helical" evidence="9">
    <location>
        <begin position="150"/>
        <end position="181"/>
    </location>
</feature>
<dbReference type="InterPro" id="IPR003593">
    <property type="entry name" value="AAA+_ATPase"/>
</dbReference>
<keyword evidence="4 9" id="KW-0812">Transmembrane</keyword>
<keyword evidence="7 9" id="KW-1133">Transmembrane helix</keyword>
<reference evidence="12 13" key="1">
    <citation type="submission" date="2010-08" db="EMBL/GenBank/DDBJ databases">
        <title>Complete sequence of Clostridium cellulovorans 743B.</title>
        <authorList>
            <consortium name="US DOE Joint Genome Institute"/>
            <person name="Lucas S."/>
            <person name="Copeland A."/>
            <person name="Lapidus A."/>
            <person name="Cheng J.-F."/>
            <person name="Bruce D."/>
            <person name="Goodwin L."/>
            <person name="Pitluck S."/>
            <person name="Chertkov O."/>
            <person name="Detter J.C."/>
            <person name="Han C."/>
            <person name="Tapia R."/>
            <person name="Land M."/>
            <person name="Hauser L."/>
            <person name="Chang Y.-J."/>
            <person name="Jeffries C."/>
            <person name="Kyrpides N."/>
            <person name="Ivanova N."/>
            <person name="Mikhailova N."/>
            <person name="Hemme C.L."/>
            <person name="Woyke T."/>
        </authorList>
    </citation>
    <scope>NUCLEOTIDE SEQUENCE [LARGE SCALE GENOMIC DNA]</scope>
    <source>
        <strain evidence="13">ATCC 35296 / DSM 3052 / OCM 3 / 743B</strain>
    </source>
</reference>
<dbReference type="Proteomes" id="UP000002730">
    <property type="component" value="Chromosome"/>
</dbReference>
<dbReference type="SUPFAM" id="SSF52540">
    <property type="entry name" value="P-loop containing nucleoside triphosphate hydrolases"/>
    <property type="match status" value="1"/>
</dbReference>
<evidence type="ECO:0000256" key="7">
    <source>
        <dbReference type="ARBA" id="ARBA00022989"/>
    </source>
</evidence>
<feature type="domain" description="ABC transmembrane type-1" evidence="11">
    <location>
        <begin position="27"/>
        <end position="312"/>
    </location>
</feature>
<keyword evidence="8 9" id="KW-0472">Membrane</keyword>
<evidence type="ECO:0000256" key="8">
    <source>
        <dbReference type="ARBA" id="ARBA00023136"/>
    </source>
</evidence>
<name>D9STS5_CLOC7</name>
<dbReference type="SUPFAM" id="SSF90123">
    <property type="entry name" value="ABC transporter transmembrane region"/>
    <property type="match status" value="1"/>
</dbReference>
<evidence type="ECO:0000313" key="13">
    <source>
        <dbReference type="Proteomes" id="UP000002730"/>
    </source>
</evidence>
<keyword evidence="3" id="KW-1003">Cell membrane</keyword>
<evidence type="ECO:0000256" key="3">
    <source>
        <dbReference type="ARBA" id="ARBA00022475"/>
    </source>
</evidence>
<dbReference type="SMART" id="SM00382">
    <property type="entry name" value="AAA"/>
    <property type="match status" value="1"/>
</dbReference>
<dbReference type="GO" id="GO:0140359">
    <property type="term" value="F:ABC-type transporter activity"/>
    <property type="evidence" value="ECO:0007669"/>
    <property type="project" value="InterPro"/>
</dbReference>
<dbReference type="Gene3D" id="3.40.50.300">
    <property type="entry name" value="P-loop containing nucleotide triphosphate hydrolases"/>
    <property type="match status" value="1"/>
</dbReference>
<dbReference type="eggNOG" id="COG1132">
    <property type="taxonomic scope" value="Bacteria"/>
</dbReference>
<evidence type="ECO:0000256" key="6">
    <source>
        <dbReference type="ARBA" id="ARBA00022840"/>
    </source>
</evidence>
<dbReference type="EMBL" id="CP002160">
    <property type="protein sequence ID" value="ADL52809.1"/>
    <property type="molecule type" value="Genomic_DNA"/>
</dbReference>
<feature type="transmembrane region" description="Helical" evidence="9">
    <location>
        <begin position="253"/>
        <end position="272"/>
    </location>
</feature>
<gene>
    <name evidence="12" type="ordered locus">Clocel_3120</name>
</gene>
<dbReference type="RefSeq" id="WP_010073186.1">
    <property type="nucleotide sequence ID" value="NC_014393.1"/>
</dbReference>
<dbReference type="KEGG" id="ccb:Clocel_3120"/>
<feature type="domain" description="ABC transporter" evidence="10">
    <location>
        <begin position="347"/>
        <end position="587"/>
    </location>
</feature>
<dbReference type="InterPro" id="IPR017871">
    <property type="entry name" value="ABC_transporter-like_CS"/>
</dbReference>
<dbReference type="OrthoDB" id="2328604at2"/>
<sequence length="602" mass="69448">MKYNTLQNLKWILKESWKEDKLLFLYILIFSICNSIQTLLLIVLPKIVLDDIQNHKTQNQVLSDILVLLSIYLICFVLVRVSDNMSWPRYIIVRMKIKKRAADKFMSMKQADIENPKVLDLCERANQASSYNENGFEGMFRRSVKITSKIGAFVGCISIIGIINIWLIIMVIAGVGIYFVFNTRARQFEKKVSDELLIHERKRDYIFNTMYNFKNGKDVRLYDMSQWLVNAFRKVSAYRREKLKDVESKKKDANIIGNIMNILVELSLYIFLINTVVNKGMSIGDFTMSVSAVRTLFSTLNMSLDDIAHIRQQSLIVNDLIGFINLEDDDYVSKNKGILDLTQTYKIEFKNVSFSYPGSEKYALRNISLVIEKGEKLGVVGLNGSGKTTMIKLLTKLYEPQSGKILINDIDITDIPREDYYKMFSVVFQEIYMFAFSILQNTSMRKESATDKELALDCLREAGLYEKINKLEKGIDTKLLKIIDEEGIELSGGESQKLAMARALYRDAPYLILDEPTSALDALAEKKIYSIFNEMIADKTAIFISHRLSSTKFCDKIAMFEYGDLIEYGTHDELLNKKGKYYDMFEVQAKYYRDKEVTYGEC</sequence>
<feature type="transmembrane region" description="Helical" evidence="9">
    <location>
        <begin position="23"/>
        <end position="49"/>
    </location>
</feature>
<evidence type="ECO:0000259" key="10">
    <source>
        <dbReference type="PROSITE" id="PS50893"/>
    </source>
</evidence>
<dbReference type="GO" id="GO:0034040">
    <property type="term" value="F:ATPase-coupled lipid transmembrane transporter activity"/>
    <property type="evidence" value="ECO:0007669"/>
    <property type="project" value="TreeGrafter"/>
</dbReference>
<dbReference type="GO" id="GO:0005886">
    <property type="term" value="C:plasma membrane"/>
    <property type="evidence" value="ECO:0007669"/>
    <property type="project" value="UniProtKB-SubCell"/>
</dbReference>
<dbReference type="Pfam" id="PF00005">
    <property type="entry name" value="ABC_tran"/>
    <property type="match status" value="1"/>
</dbReference>
<dbReference type="Gene3D" id="1.20.1560.10">
    <property type="entry name" value="ABC transporter type 1, transmembrane domain"/>
    <property type="match status" value="1"/>
</dbReference>
<dbReference type="InterPro" id="IPR036640">
    <property type="entry name" value="ABC1_TM_sf"/>
</dbReference>